<feature type="domain" description="Dinitrogenase iron-molybdenum cofactor biosynthesis" evidence="1">
    <location>
        <begin position="16"/>
        <end position="102"/>
    </location>
</feature>
<dbReference type="Pfam" id="PF02579">
    <property type="entry name" value="Nitro_FeMo-Co"/>
    <property type="match status" value="1"/>
</dbReference>
<dbReference type="InterPro" id="IPR003731">
    <property type="entry name" value="Di-Nase_FeMo-co_biosynth"/>
</dbReference>
<dbReference type="InterPro" id="IPR033913">
    <property type="entry name" value="MTH1175_dom"/>
</dbReference>
<dbReference type="Proteomes" id="UP000019681">
    <property type="component" value="Unassembled WGS sequence"/>
</dbReference>
<dbReference type="OrthoDB" id="9807451at2"/>
<reference evidence="2 3" key="1">
    <citation type="journal article" date="2014" name="Genome Announc.">
        <title>Draft Genome Sequence of Fervidicella metallireducens Strain AeBT, an Iron-Reducing Thermoanaerobe from the Great Artesian Basin.</title>
        <authorList>
            <person name="Patel B.K."/>
        </authorList>
    </citation>
    <scope>NUCLEOTIDE SEQUENCE [LARGE SCALE GENOMIC DNA]</scope>
    <source>
        <strain evidence="2 3">AeB</strain>
    </source>
</reference>
<dbReference type="AlphaFoldDB" id="A0A017RS47"/>
<keyword evidence="3" id="KW-1185">Reference proteome</keyword>
<gene>
    <name evidence="2" type="ORF">Q428_14095</name>
</gene>
<evidence type="ECO:0000313" key="2">
    <source>
        <dbReference type="EMBL" id="EYE87294.1"/>
    </source>
</evidence>
<sequence>MRIAISSEGKSISDLMDVRFGRCNYFLIYDLESGDMKCVENSGQSASGGAGIAAAQQIIDEKVDIVITGNLGPNAFNMFNAAGIKVMKSDALIVEKVIELYKNGELTELTQSGPAHGGMGNGAGFRGGR</sequence>
<dbReference type="InterPro" id="IPR036105">
    <property type="entry name" value="DiNase_FeMo-co_biosyn_sf"/>
</dbReference>
<organism evidence="2 3">
    <name type="scientific">Fervidicella metallireducens AeB</name>
    <dbReference type="NCBI Taxonomy" id="1403537"/>
    <lineage>
        <taxon>Bacteria</taxon>
        <taxon>Bacillati</taxon>
        <taxon>Bacillota</taxon>
        <taxon>Clostridia</taxon>
        <taxon>Eubacteriales</taxon>
        <taxon>Clostridiaceae</taxon>
        <taxon>Fervidicella</taxon>
    </lineage>
</organism>
<dbReference type="PANTHER" id="PTHR42983:SF1">
    <property type="entry name" value="IRON-MOLYBDENUM PROTEIN"/>
    <property type="match status" value="1"/>
</dbReference>
<accession>A0A017RS47</accession>
<dbReference type="RefSeq" id="WP_035381681.1">
    <property type="nucleotide sequence ID" value="NZ_AZQP01000073.1"/>
</dbReference>
<dbReference type="SUPFAM" id="SSF53146">
    <property type="entry name" value="Nitrogenase accessory factor-like"/>
    <property type="match status" value="1"/>
</dbReference>
<name>A0A017RS47_9CLOT</name>
<evidence type="ECO:0000313" key="3">
    <source>
        <dbReference type="Proteomes" id="UP000019681"/>
    </source>
</evidence>
<comment type="caution">
    <text evidence="2">The sequence shown here is derived from an EMBL/GenBank/DDBJ whole genome shotgun (WGS) entry which is preliminary data.</text>
</comment>
<dbReference type="STRING" id="1403537.Q428_14095"/>
<evidence type="ECO:0000259" key="1">
    <source>
        <dbReference type="Pfam" id="PF02579"/>
    </source>
</evidence>
<dbReference type="CDD" id="cd00851">
    <property type="entry name" value="MTH1175"/>
    <property type="match status" value="1"/>
</dbReference>
<proteinExistence type="predicted"/>
<dbReference type="EMBL" id="AZQP01000073">
    <property type="protein sequence ID" value="EYE87294.1"/>
    <property type="molecule type" value="Genomic_DNA"/>
</dbReference>
<dbReference type="PANTHER" id="PTHR42983">
    <property type="entry name" value="DINITROGENASE IRON-MOLYBDENUM COFACTOR PROTEIN-RELATED"/>
    <property type="match status" value="1"/>
</dbReference>
<dbReference type="Gene3D" id="3.30.420.130">
    <property type="entry name" value="Dinitrogenase iron-molybdenum cofactor biosynthesis domain"/>
    <property type="match status" value="1"/>
</dbReference>
<protein>
    <submittedName>
        <fullName evidence="2">Diguanylate cyclase</fullName>
    </submittedName>
</protein>